<keyword evidence="3" id="KW-1185">Reference proteome</keyword>
<reference evidence="2" key="1">
    <citation type="submission" date="2020-06" db="EMBL/GenBank/DDBJ databases">
        <title>WGS assembly of Ceratodon purpureus strain R40.</title>
        <authorList>
            <person name="Carey S.B."/>
            <person name="Jenkins J."/>
            <person name="Shu S."/>
            <person name="Lovell J.T."/>
            <person name="Sreedasyam A."/>
            <person name="Maumus F."/>
            <person name="Tiley G.P."/>
            <person name="Fernandez-Pozo N."/>
            <person name="Barry K."/>
            <person name="Chen C."/>
            <person name="Wang M."/>
            <person name="Lipzen A."/>
            <person name="Daum C."/>
            <person name="Saski C.A."/>
            <person name="Payton A.C."/>
            <person name="Mcbreen J.C."/>
            <person name="Conrad R.E."/>
            <person name="Kollar L.M."/>
            <person name="Olsson S."/>
            <person name="Huttunen S."/>
            <person name="Landis J.B."/>
            <person name="Wickett N.J."/>
            <person name="Johnson M.G."/>
            <person name="Rensing S.A."/>
            <person name="Grimwood J."/>
            <person name="Schmutz J."/>
            <person name="Mcdaniel S.F."/>
        </authorList>
    </citation>
    <scope>NUCLEOTIDE SEQUENCE</scope>
    <source>
        <strain evidence="2">R40</strain>
    </source>
</reference>
<dbReference type="Proteomes" id="UP000822688">
    <property type="component" value="Chromosome 1"/>
</dbReference>
<feature type="region of interest" description="Disordered" evidence="1">
    <location>
        <begin position="42"/>
        <end position="84"/>
    </location>
</feature>
<sequence>MNIGSRLANFPTCMCDRISCISNQIRKLLNVMFTVKRPLMNNADSLDPTTKKGGVTFVGGAPMQQHNAGRKAATISSRSSPDHL</sequence>
<organism evidence="2 3">
    <name type="scientific">Ceratodon purpureus</name>
    <name type="common">Fire moss</name>
    <name type="synonym">Dicranum purpureum</name>
    <dbReference type="NCBI Taxonomy" id="3225"/>
    <lineage>
        <taxon>Eukaryota</taxon>
        <taxon>Viridiplantae</taxon>
        <taxon>Streptophyta</taxon>
        <taxon>Embryophyta</taxon>
        <taxon>Bryophyta</taxon>
        <taxon>Bryophytina</taxon>
        <taxon>Bryopsida</taxon>
        <taxon>Dicranidae</taxon>
        <taxon>Pseudoditrichales</taxon>
        <taxon>Ditrichaceae</taxon>
        <taxon>Ceratodon</taxon>
    </lineage>
</organism>
<comment type="caution">
    <text evidence="2">The sequence shown here is derived from an EMBL/GenBank/DDBJ whole genome shotgun (WGS) entry which is preliminary data.</text>
</comment>
<evidence type="ECO:0000256" key="1">
    <source>
        <dbReference type="SAM" id="MobiDB-lite"/>
    </source>
</evidence>
<feature type="compositionally biased region" description="Low complexity" evidence="1">
    <location>
        <begin position="51"/>
        <end position="60"/>
    </location>
</feature>
<name>A0A8T0J465_CERPU</name>
<gene>
    <name evidence="2" type="ORF">KC19_1G029800</name>
</gene>
<feature type="compositionally biased region" description="Polar residues" evidence="1">
    <location>
        <begin position="74"/>
        <end position="84"/>
    </location>
</feature>
<evidence type="ECO:0000313" key="3">
    <source>
        <dbReference type="Proteomes" id="UP000822688"/>
    </source>
</evidence>
<evidence type="ECO:0000313" key="2">
    <source>
        <dbReference type="EMBL" id="KAG0589563.1"/>
    </source>
</evidence>
<protein>
    <submittedName>
        <fullName evidence="2">Uncharacterized protein</fullName>
    </submittedName>
</protein>
<accession>A0A8T0J465</accession>
<dbReference type="EMBL" id="CM026421">
    <property type="protein sequence ID" value="KAG0589563.1"/>
    <property type="molecule type" value="Genomic_DNA"/>
</dbReference>
<proteinExistence type="predicted"/>
<dbReference type="AlphaFoldDB" id="A0A8T0J465"/>